<dbReference type="Proteomes" id="UP001417504">
    <property type="component" value="Unassembled WGS sequence"/>
</dbReference>
<dbReference type="InterPro" id="IPR050942">
    <property type="entry name" value="F-box_BR-signaling"/>
</dbReference>
<dbReference type="Pfam" id="PF03478">
    <property type="entry name" value="Beta-prop_KIB1-4"/>
    <property type="match status" value="1"/>
</dbReference>
<gene>
    <name evidence="2" type="ORF">Sjap_010913</name>
</gene>
<feature type="domain" description="KIB1-4 beta-propeller" evidence="1">
    <location>
        <begin position="76"/>
        <end position="343"/>
    </location>
</feature>
<dbReference type="PANTHER" id="PTHR44259">
    <property type="entry name" value="OS07G0183000 PROTEIN-RELATED"/>
    <property type="match status" value="1"/>
</dbReference>
<accession>A0AAP0JCC9</accession>
<evidence type="ECO:0000259" key="1">
    <source>
        <dbReference type="Pfam" id="PF03478"/>
    </source>
</evidence>
<dbReference type="InterPro" id="IPR005174">
    <property type="entry name" value="KIB1-4_b-propeller"/>
</dbReference>
<evidence type="ECO:0000313" key="3">
    <source>
        <dbReference type="Proteomes" id="UP001417504"/>
    </source>
</evidence>
<organism evidence="2 3">
    <name type="scientific">Stephania japonica</name>
    <dbReference type="NCBI Taxonomy" id="461633"/>
    <lineage>
        <taxon>Eukaryota</taxon>
        <taxon>Viridiplantae</taxon>
        <taxon>Streptophyta</taxon>
        <taxon>Embryophyta</taxon>
        <taxon>Tracheophyta</taxon>
        <taxon>Spermatophyta</taxon>
        <taxon>Magnoliopsida</taxon>
        <taxon>Ranunculales</taxon>
        <taxon>Menispermaceae</taxon>
        <taxon>Menispermoideae</taxon>
        <taxon>Cissampelideae</taxon>
        <taxon>Stephania</taxon>
    </lineage>
</organism>
<dbReference type="AlphaFoldDB" id="A0AAP0JCC9"/>
<evidence type="ECO:0000313" key="2">
    <source>
        <dbReference type="EMBL" id="KAK9130426.1"/>
    </source>
</evidence>
<proteinExistence type="predicted"/>
<name>A0AAP0JCC9_9MAGN</name>
<comment type="caution">
    <text evidence="2">The sequence shown here is derived from an EMBL/GenBank/DDBJ whole genome shotgun (WGS) entry which is preliminary data.</text>
</comment>
<dbReference type="EMBL" id="JBBNAE010000004">
    <property type="protein sequence ID" value="KAK9130426.1"/>
    <property type="molecule type" value="Genomic_DNA"/>
</dbReference>
<sequence>MDNKHRYKHAPELPDDVLHLIVHGLSSLVCSAAFRSVCKSWRSFFLQHYSYLVPPPPPWIMLPTNAKCSKPSVYGLYDFEDRKLFYEYKIPGNYEVFFESSGTWLIFLDNEDKKLRVWNPLSLIEVSLPCVTNQEKTAVTYCKVIVSCGPLIKKREDVLVGVVINYDRLVVIRLGDEGWTNIDIDSFPCESHTTTIIHNLVFYKGKFYLVNQSGKVFICDENVHAPRNHDQHYCHPIKAIRLADPIDFTSMRKPTPDASIQRYYLVEVEGELMQVIQFWPISNIHYFWVFKLNFAKKAWEFVNRSDLKVSLFLNYCHGTMAAREVSRRPSIYFMVSNYVDEENQEDYLNYKVMVSDSLTKKSTPKVVSEVTKLHRHSHAIGLIFV</sequence>
<reference evidence="2 3" key="1">
    <citation type="submission" date="2024-01" db="EMBL/GenBank/DDBJ databases">
        <title>Genome assemblies of Stephania.</title>
        <authorList>
            <person name="Yang L."/>
        </authorList>
    </citation>
    <scope>NUCLEOTIDE SEQUENCE [LARGE SCALE GENOMIC DNA]</scope>
    <source>
        <strain evidence="2">QJT</strain>
        <tissue evidence="2">Leaf</tissue>
    </source>
</reference>
<protein>
    <recommendedName>
        <fullName evidence="1">KIB1-4 beta-propeller domain-containing protein</fullName>
    </recommendedName>
</protein>
<keyword evidence="3" id="KW-1185">Reference proteome</keyword>